<evidence type="ECO:0008006" key="3">
    <source>
        <dbReference type="Google" id="ProtNLM"/>
    </source>
</evidence>
<name>A0ABQ2Q4N0_9GAMM</name>
<dbReference type="Gene3D" id="3.40.50.300">
    <property type="entry name" value="P-loop containing nucleotide triphosphate hydrolases"/>
    <property type="match status" value="1"/>
</dbReference>
<evidence type="ECO:0000313" key="2">
    <source>
        <dbReference type="Proteomes" id="UP000654367"/>
    </source>
</evidence>
<accession>A0ABQ2Q4N0</accession>
<dbReference type="EMBL" id="BMQV01000012">
    <property type="protein sequence ID" value="GGP50319.1"/>
    <property type="molecule type" value="Genomic_DNA"/>
</dbReference>
<gene>
    <name evidence="1" type="ORF">GCM10009409_16020</name>
</gene>
<protein>
    <recommendedName>
        <fullName evidence="3">Sulfotransferase domain-containing protein</fullName>
    </recommendedName>
</protein>
<proteinExistence type="predicted"/>
<evidence type="ECO:0000313" key="1">
    <source>
        <dbReference type="EMBL" id="GGP50319.1"/>
    </source>
</evidence>
<sequence length="269" mass="31658">MKQPDVKVICCFSVSRTGSNFLSNILRKFEDIDVYSEIFHPNEAFSISSNMVVEFCERYSIATDKPLDSKNSDFIYFCRSNPVMIVSFLCEIAARKGRKAIYFKVFNEHVINQPDIIKLVSTFDCYSWILQRKNIDSFISFKKAMQHNVWESRNNTDFKVELDLTSYLNWSEPRRYWYQFLVNNLPNDKVRHITYEEDIDIGQQNCVERFQGLISKVFGGASLKNEIRNNLLRKQDLSRREEKVTNYKGFVESLKNCGRLDEALGYFIK</sequence>
<dbReference type="InterPro" id="IPR027417">
    <property type="entry name" value="P-loop_NTPase"/>
</dbReference>
<reference evidence="2" key="1">
    <citation type="journal article" date="2019" name="Int. J. Syst. Evol. Microbiol.">
        <title>The Global Catalogue of Microorganisms (GCM) 10K type strain sequencing project: providing services to taxonomists for standard genome sequencing and annotation.</title>
        <authorList>
            <consortium name="The Broad Institute Genomics Platform"/>
            <consortium name="The Broad Institute Genome Sequencing Center for Infectious Disease"/>
            <person name="Wu L."/>
            <person name="Ma J."/>
        </authorList>
    </citation>
    <scope>NUCLEOTIDE SEQUENCE [LARGE SCALE GENOMIC DNA]</scope>
    <source>
        <strain evidence="2">JCM 32304</strain>
    </source>
</reference>
<keyword evidence="2" id="KW-1185">Reference proteome</keyword>
<comment type="caution">
    <text evidence="1">The sequence shown here is derived from an EMBL/GenBank/DDBJ whole genome shotgun (WGS) entry which is preliminary data.</text>
</comment>
<dbReference type="Proteomes" id="UP000654367">
    <property type="component" value="Unassembled WGS sequence"/>
</dbReference>
<organism evidence="1 2">
    <name type="scientific">Shewanella saliphila</name>
    <dbReference type="NCBI Taxonomy" id="2282698"/>
    <lineage>
        <taxon>Bacteria</taxon>
        <taxon>Pseudomonadati</taxon>
        <taxon>Pseudomonadota</taxon>
        <taxon>Gammaproteobacteria</taxon>
        <taxon>Alteromonadales</taxon>
        <taxon>Shewanellaceae</taxon>
        <taxon>Shewanella</taxon>
    </lineage>
</organism>